<keyword evidence="3 7" id="KW-0597">Phosphoprotein</keyword>
<dbReference type="Proteomes" id="UP000326711">
    <property type="component" value="Chromosome"/>
</dbReference>
<dbReference type="InterPro" id="IPR036736">
    <property type="entry name" value="ACP-like_sf"/>
</dbReference>
<keyword evidence="7" id="KW-0963">Cytoplasm</keyword>
<dbReference type="OrthoDB" id="9804551at2"/>
<evidence type="ECO:0000256" key="3">
    <source>
        <dbReference type="ARBA" id="ARBA00022553"/>
    </source>
</evidence>
<sequence length="110" mass="11722">MANDTTGISESAKQKLAAAMGGNAAQTSDAKAPESTEERVVSIVEDATGISREEISPKSSLDEDLSVDSLTLVDIAVRLEEEFNVEIEDEAINKIATVGQLVKLVEMRIS</sequence>
<organism evidence="10 11">
    <name type="scientific">Corynebacterium urogenitale</name>
    <dbReference type="NCBI Taxonomy" id="2487892"/>
    <lineage>
        <taxon>Bacteria</taxon>
        <taxon>Bacillati</taxon>
        <taxon>Actinomycetota</taxon>
        <taxon>Actinomycetes</taxon>
        <taxon>Mycobacteriales</taxon>
        <taxon>Corynebacteriaceae</taxon>
        <taxon>Corynebacterium</taxon>
    </lineage>
</organism>
<gene>
    <name evidence="7 10" type="primary">acpP</name>
    <name evidence="10" type="ORF">CUROG_03435</name>
</gene>
<dbReference type="EMBL" id="CP045032">
    <property type="protein sequence ID" value="QFQ02068.1"/>
    <property type="molecule type" value="Genomic_DNA"/>
</dbReference>
<keyword evidence="5 7" id="KW-0443">Lipid metabolism</keyword>
<feature type="compositionally biased region" description="Polar residues" evidence="8">
    <location>
        <begin position="1"/>
        <end position="11"/>
    </location>
</feature>
<dbReference type="SUPFAM" id="SSF47336">
    <property type="entry name" value="ACP-like"/>
    <property type="match status" value="1"/>
</dbReference>
<reference evidence="11" key="1">
    <citation type="submission" date="2019-10" db="EMBL/GenBank/DDBJ databases">
        <title>Complete genome sequence of Corynebacterium urogenitalis DSM 108747, isolated from the genital tract of a cow.</title>
        <authorList>
            <person name="Ruckert C."/>
            <person name="Ballas P."/>
            <person name="Wagener K."/>
            <person name="Drillich M."/>
            <person name="Kaempfer P."/>
            <person name="Busse H.-J."/>
            <person name="Ehling-Schulz M."/>
        </authorList>
    </citation>
    <scope>NUCLEOTIDE SEQUENCE [LARGE SCALE GENOMIC DNA]</scope>
    <source>
        <strain evidence="11">LMM 1652</strain>
    </source>
</reference>
<evidence type="ECO:0000256" key="5">
    <source>
        <dbReference type="ARBA" id="ARBA00023098"/>
    </source>
</evidence>
<feature type="modified residue" description="O-(pantetheine 4'-phosphoryl)serine" evidence="7">
    <location>
        <position position="69"/>
    </location>
</feature>
<dbReference type="GO" id="GO:0005829">
    <property type="term" value="C:cytosol"/>
    <property type="evidence" value="ECO:0007669"/>
    <property type="project" value="TreeGrafter"/>
</dbReference>
<dbReference type="PROSITE" id="PS50075">
    <property type="entry name" value="CARRIER"/>
    <property type="match status" value="1"/>
</dbReference>
<comment type="function">
    <text evidence="7">Carrier of the growing fatty acid chain in fatty acid biosynthesis.</text>
</comment>
<comment type="subcellular location">
    <subcellularLocation>
        <location evidence="7">Cytoplasm</location>
    </subcellularLocation>
</comment>
<dbReference type="Gene3D" id="1.10.1200.10">
    <property type="entry name" value="ACP-like"/>
    <property type="match status" value="1"/>
</dbReference>
<feature type="domain" description="Carrier" evidence="9">
    <location>
        <begin position="34"/>
        <end position="109"/>
    </location>
</feature>
<keyword evidence="1 7" id="KW-0596">Phosphopantetheine</keyword>
<dbReference type="UniPathway" id="UPA00094"/>
<keyword evidence="4 7" id="KW-0276">Fatty acid metabolism</keyword>
<dbReference type="Pfam" id="PF00550">
    <property type="entry name" value="PP-binding"/>
    <property type="match status" value="1"/>
</dbReference>
<dbReference type="HAMAP" id="MF_01217">
    <property type="entry name" value="Acyl_carrier"/>
    <property type="match status" value="1"/>
</dbReference>
<evidence type="ECO:0000256" key="8">
    <source>
        <dbReference type="SAM" id="MobiDB-lite"/>
    </source>
</evidence>
<evidence type="ECO:0000256" key="4">
    <source>
        <dbReference type="ARBA" id="ARBA00022832"/>
    </source>
</evidence>
<proteinExistence type="inferred from homology"/>
<evidence type="ECO:0000256" key="1">
    <source>
        <dbReference type="ARBA" id="ARBA00022450"/>
    </source>
</evidence>
<accession>A0A5J6Z4N3</accession>
<dbReference type="RefSeq" id="WP_151902479.1">
    <property type="nucleotide sequence ID" value="NZ_CP045032.1"/>
</dbReference>
<comment type="pathway">
    <text evidence="7">Lipid metabolism; fatty acid biosynthesis.</text>
</comment>
<dbReference type="InterPro" id="IPR009081">
    <property type="entry name" value="PP-bd_ACP"/>
</dbReference>
<name>A0A5J6Z4N3_9CORY</name>
<comment type="similarity">
    <text evidence="7">Belongs to the acyl carrier protein (ACP) family.</text>
</comment>
<dbReference type="PANTHER" id="PTHR20863:SF76">
    <property type="entry name" value="CARRIER DOMAIN-CONTAINING PROTEIN"/>
    <property type="match status" value="1"/>
</dbReference>
<feature type="compositionally biased region" description="Basic and acidic residues" evidence="8">
    <location>
        <begin position="31"/>
        <end position="40"/>
    </location>
</feature>
<dbReference type="GO" id="GO:0000035">
    <property type="term" value="F:acyl binding"/>
    <property type="evidence" value="ECO:0007669"/>
    <property type="project" value="TreeGrafter"/>
</dbReference>
<keyword evidence="2 7" id="KW-0444">Lipid biosynthesis</keyword>
<dbReference type="KEGG" id="cuo:CUROG_03435"/>
<evidence type="ECO:0000256" key="6">
    <source>
        <dbReference type="ARBA" id="ARBA00023160"/>
    </source>
</evidence>
<protein>
    <recommendedName>
        <fullName evidence="7">Acyl carrier protein</fullName>
        <shortName evidence="7">ACP</shortName>
    </recommendedName>
</protein>
<keyword evidence="6 7" id="KW-0275">Fatty acid biosynthesis</keyword>
<dbReference type="GO" id="GO:0000036">
    <property type="term" value="F:acyl carrier activity"/>
    <property type="evidence" value="ECO:0007669"/>
    <property type="project" value="UniProtKB-UniRule"/>
</dbReference>
<dbReference type="AlphaFoldDB" id="A0A5J6Z4N3"/>
<feature type="region of interest" description="Disordered" evidence="8">
    <location>
        <begin position="1"/>
        <end position="40"/>
    </location>
</feature>
<evidence type="ECO:0000256" key="2">
    <source>
        <dbReference type="ARBA" id="ARBA00022516"/>
    </source>
</evidence>
<evidence type="ECO:0000259" key="9">
    <source>
        <dbReference type="PROSITE" id="PS50075"/>
    </source>
</evidence>
<dbReference type="PANTHER" id="PTHR20863">
    <property type="entry name" value="ACYL CARRIER PROTEIN"/>
    <property type="match status" value="1"/>
</dbReference>
<evidence type="ECO:0000256" key="7">
    <source>
        <dbReference type="HAMAP-Rule" id="MF_01217"/>
    </source>
</evidence>
<dbReference type="GO" id="GO:0009245">
    <property type="term" value="P:lipid A biosynthetic process"/>
    <property type="evidence" value="ECO:0007669"/>
    <property type="project" value="TreeGrafter"/>
</dbReference>
<dbReference type="InterPro" id="IPR003231">
    <property type="entry name" value="ACP"/>
</dbReference>
<keyword evidence="11" id="KW-1185">Reference proteome</keyword>
<evidence type="ECO:0000313" key="10">
    <source>
        <dbReference type="EMBL" id="QFQ02068.1"/>
    </source>
</evidence>
<comment type="PTM">
    <text evidence="7">4'-phosphopantetheine is transferred from CoA to a specific serine of apo-ACP by AcpS. This modification is essential for activity because fatty acids are bound in thioester linkage to the sulfhydryl of the prosthetic group.</text>
</comment>
<dbReference type="GO" id="GO:0016020">
    <property type="term" value="C:membrane"/>
    <property type="evidence" value="ECO:0007669"/>
    <property type="project" value="GOC"/>
</dbReference>
<evidence type="ECO:0000313" key="11">
    <source>
        <dbReference type="Proteomes" id="UP000326711"/>
    </source>
</evidence>